<keyword evidence="3" id="KW-1185">Reference proteome</keyword>
<dbReference type="KEGG" id="cdet:87952124"/>
<dbReference type="RefSeq" id="XP_062787831.1">
    <property type="nucleotide sequence ID" value="XM_062931780.1"/>
</dbReference>
<feature type="compositionally biased region" description="Pro residues" evidence="1">
    <location>
        <begin position="129"/>
        <end position="139"/>
    </location>
</feature>
<evidence type="ECO:0000313" key="2">
    <source>
        <dbReference type="EMBL" id="WQF90611.1"/>
    </source>
</evidence>
<feature type="compositionally biased region" description="Acidic residues" evidence="1">
    <location>
        <begin position="169"/>
        <end position="179"/>
    </location>
</feature>
<accession>A0AAX4J559</accession>
<feature type="compositionally biased region" description="Basic and acidic residues" evidence="1">
    <location>
        <begin position="72"/>
        <end position="86"/>
    </location>
</feature>
<protein>
    <submittedName>
        <fullName evidence="2">Uncharacterized protein</fullName>
    </submittedName>
</protein>
<feature type="region of interest" description="Disordered" evidence="1">
    <location>
        <begin position="20"/>
        <end position="224"/>
    </location>
</feature>
<feature type="compositionally biased region" description="Polar residues" evidence="1">
    <location>
        <begin position="107"/>
        <end position="120"/>
    </location>
</feature>
<evidence type="ECO:0000313" key="3">
    <source>
        <dbReference type="Proteomes" id="UP001322277"/>
    </source>
</evidence>
<reference evidence="3" key="1">
    <citation type="journal article" date="2023" name="bioRxiv">
        <title>Complete genome of the Medicago anthracnose fungus, Colletotrichum destructivum, reveals a mini-chromosome-like region within a core chromosome.</title>
        <authorList>
            <person name="Lapalu N."/>
            <person name="Simon A."/>
            <person name="Lu A."/>
            <person name="Plaumann P.-L."/>
            <person name="Amselem J."/>
            <person name="Pigne S."/>
            <person name="Auger A."/>
            <person name="Koch C."/>
            <person name="Dallery J.-F."/>
            <person name="O'Connell R.J."/>
        </authorList>
    </citation>
    <scope>NUCLEOTIDE SEQUENCE [LARGE SCALE GENOMIC DNA]</scope>
    <source>
        <strain evidence="3">CBS 520.97</strain>
    </source>
</reference>
<feature type="compositionally biased region" description="Low complexity" evidence="1">
    <location>
        <begin position="87"/>
        <end position="102"/>
    </location>
</feature>
<dbReference type="Proteomes" id="UP001322277">
    <property type="component" value="Chromosome 12"/>
</dbReference>
<organism evidence="2 3">
    <name type="scientific">Colletotrichum destructivum</name>
    <dbReference type="NCBI Taxonomy" id="34406"/>
    <lineage>
        <taxon>Eukaryota</taxon>
        <taxon>Fungi</taxon>
        <taxon>Dikarya</taxon>
        <taxon>Ascomycota</taxon>
        <taxon>Pezizomycotina</taxon>
        <taxon>Sordariomycetes</taxon>
        <taxon>Hypocreomycetidae</taxon>
        <taxon>Glomerellales</taxon>
        <taxon>Glomerellaceae</taxon>
        <taxon>Colletotrichum</taxon>
        <taxon>Colletotrichum destructivum species complex</taxon>
    </lineage>
</organism>
<sequence>MRCSYNIQLDWSWCWSDHEAPVRDAGATGRPEGRRGSDKEDSEPESEYTWKGGYQWGNTGAPGGRQGSAAWESERKIGDPSRDLVASRRASAVRVRATAWTVPETDATPSTDSPQTTQDLVSELSPESAPEPEPGPEPELPAEAAAEPEREAWAEIVPEPEPEPKEPESALDLEPEPADAENSQPVDEAWVKPIIEAKPDIRSKKGKKAKKAKKGESQDACCLC</sequence>
<proteinExistence type="predicted"/>
<feature type="compositionally biased region" description="Basic residues" evidence="1">
    <location>
        <begin position="204"/>
        <end position="213"/>
    </location>
</feature>
<dbReference type="EMBL" id="CP137316">
    <property type="protein sequence ID" value="WQF90611.1"/>
    <property type="molecule type" value="Genomic_DNA"/>
</dbReference>
<dbReference type="AlphaFoldDB" id="A0AAX4J559"/>
<gene>
    <name evidence="2" type="ORF">CDEST_15625</name>
</gene>
<evidence type="ECO:0000256" key="1">
    <source>
        <dbReference type="SAM" id="MobiDB-lite"/>
    </source>
</evidence>
<dbReference type="GeneID" id="87952124"/>
<name>A0AAX4J559_9PEZI</name>